<dbReference type="EMBL" id="CAJOBB010000152">
    <property type="protein sequence ID" value="CAF3586761.1"/>
    <property type="molecule type" value="Genomic_DNA"/>
</dbReference>
<evidence type="ECO:0000313" key="5">
    <source>
        <dbReference type="Proteomes" id="UP000663868"/>
    </source>
</evidence>
<evidence type="ECO:0000313" key="1">
    <source>
        <dbReference type="EMBL" id="CAF1265576.1"/>
    </source>
</evidence>
<dbReference type="EMBL" id="CAJNOG010000619">
    <property type="protein sequence ID" value="CAF1317252.1"/>
    <property type="molecule type" value="Genomic_DNA"/>
</dbReference>
<gene>
    <name evidence="1" type="ORF">IZO911_LOCUS32131</name>
    <name evidence="2" type="ORF">JYZ213_LOCUS33198</name>
    <name evidence="4" type="ORF">KXQ929_LOCUS4411</name>
    <name evidence="3" type="ORF">OXD698_LOCUS4095</name>
</gene>
<sequence>MANNSQLHERIIFHDAIIGNKIIEEEDYEMDDDDNDNDDDDEMKALLYLDPSIASIIKRNKQYNTAIVCEKECHSRLISDLLKIPDFLSMKNNDYKFQDMVEQKISSSTDIFNIKMIQIVAILIYQLHVLDLENCLWNTCLKIDTSHLQKDQNNLKVWPLRIRTMIQFARCSTNISNSDKIQFTDENRLDFIGEHLRNLNQKQQQIKQELMKHKINIVGFTDNLEQILQTFVKDNTQFVRLQYSLEIKLLKFDHHEQLFDYKFQKQNPTSKQTNNNKLLQILSNIQRSLSTAIESLTDMELQNYMFNCYQQDVQQYRQEINKIIIDTMQTELDQFQKLFANEIAAMWQCQRLLSMPLQIDQTMLDLIERHLLLINEKIQCIYDYKEAACII</sequence>
<protein>
    <submittedName>
        <fullName evidence="4">Uncharacterized protein</fullName>
    </submittedName>
</protein>
<name>A0A818MFM9_9BILA</name>
<dbReference type="EMBL" id="CAJNOE010000547">
    <property type="protein sequence ID" value="CAF1265576.1"/>
    <property type="molecule type" value="Genomic_DNA"/>
</dbReference>
<proteinExistence type="predicted"/>
<organism evidence="4 5">
    <name type="scientific">Adineta steineri</name>
    <dbReference type="NCBI Taxonomy" id="433720"/>
    <lineage>
        <taxon>Eukaryota</taxon>
        <taxon>Metazoa</taxon>
        <taxon>Spiralia</taxon>
        <taxon>Gnathifera</taxon>
        <taxon>Rotifera</taxon>
        <taxon>Eurotatoria</taxon>
        <taxon>Bdelloidea</taxon>
        <taxon>Adinetida</taxon>
        <taxon>Adinetidae</taxon>
        <taxon>Adineta</taxon>
    </lineage>
</organism>
<evidence type="ECO:0000313" key="3">
    <source>
        <dbReference type="EMBL" id="CAF3554404.1"/>
    </source>
</evidence>
<dbReference type="Gene3D" id="1.20.58.1050">
    <property type="match status" value="1"/>
</dbReference>
<reference evidence="4" key="1">
    <citation type="submission" date="2021-02" db="EMBL/GenBank/DDBJ databases">
        <authorList>
            <person name="Nowell W R."/>
        </authorList>
    </citation>
    <scope>NUCLEOTIDE SEQUENCE</scope>
</reference>
<dbReference type="EMBL" id="CAJOAZ010000151">
    <property type="protein sequence ID" value="CAF3554404.1"/>
    <property type="molecule type" value="Genomic_DNA"/>
</dbReference>
<dbReference type="Proteomes" id="UP000663844">
    <property type="component" value="Unassembled WGS sequence"/>
</dbReference>
<evidence type="ECO:0000313" key="4">
    <source>
        <dbReference type="EMBL" id="CAF3586761.1"/>
    </source>
</evidence>
<comment type="caution">
    <text evidence="4">The sequence shown here is derived from an EMBL/GenBank/DDBJ whole genome shotgun (WGS) entry which is preliminary data.</text>
</comment>
<dbReference type="Proteomes" id="UP000663845">
    <property type="component" value="Unassembled WGS sequence"/>
</dbReference>
<dbReference type="AlphaFoldDB" id="A0A818MFM9"/>
<evidence type="ECO:0000313" key="2">
    <source>
        <dbReference type="EMBL" id="CAF1317252.1"/>
    </source>
</evidence>
<dbReference type="Proteomes" id="UP000663860">
    <property type="component" value="Unassembled WGS sequence"/>
</dbReference>
<accession>A0A818MFM9</accession>
<dbReference type="Proteomes" id="UP000663868">
    <property type="component" value="Unassembled WGS sequence"/>
</dbReference>